<reference evidence="2" key="1">
    <citation type="submission" date="2022-11" db="UniProtKB">
        <authorList>
            <consortium name="WormBaseParasite"/>
        </authorList>
    </citation>
    <scope>IDENTIFICATION</scope>
</reference>
<protein>
    <submittedName>
        <fullName evidence="2">Uncharacterized protein</fullName>
    </submittedName>
</protein>
<sequence length="105" mass="11698">MQEKIKNLSFPSFDGINVVIYAGDEHTKRLINHRTPTISQKLCLKTCPSIDICGGINTAALNTCNNNNSKEDDSTSSEKCAKILFERLKTNAPKLRCKRVMLLKG</sequence>
<organism evidence="1 2">
    <name type="scientific">Panagrolaimus sp. ES5</name>
    <dbReference type="NCBI Taxonomy" id="591445"/>
    <lineage>
        <taxon>Eukaryota</taxon>
        <taxon>Metazoa</taxon>
        <taxon>Ecdysozoa</taxon>
        <taxon>Nematoda</taxon>
        <taxon>Chromadorea</taxon>
        <taxon>Rhabditida</taxon>
        <taxon>Tylenchina</taxon>
        <taxon>Panagrolaimomorpha</taxon>
        <taxon>Panagrolaimoidea</taxon>
        <taxon>Panagrolaimidae</taxon>
        <taxon>Panagrolaimus</taxon>
    </lineage>
</organism>
<dbReference type="Proteomes" id="UP000887579">
    <property type="component" value="Unplaced"/>
</dbReference>
<proteinExistence type="predicted"/>
<dbReference type="WBParaSite" id="ES5_v2.g8856.t1">
    <property type="protein sequence ID" value="ES5_v2.g8856.t1"/>
    <property type="gene ID" value="ES5_v2.g8856"/>
</dbReference>
<name>A0AC34GVR9_9BILA</name>
<accession>A0AC34GVR9</accession>
<evidence type="ECO:0000313" key="2">
    <source>
        <dbReference type="WBParaSite" id="ES5_v2.g8856.t1"/>
    </source>
</evidence>
<evidence type="ECO:0000313" key="1">
    <source>
        <dbReference type="Proteomes" id="UP000887579"/>
    </source>
</evidence>